<name>A0A1Q9EHU4_SYMMI</name>
<protein>
    <submittedName>
        <fullName evidence="2">Uncharacterized protein</fullName>
    </submittedName>
</protein>
<evidence type="ECO:0000313" key="3">
    <source>
        <dbReference type="Proteomes" id="UP000186817"/>
    </source>
</evidence>
<dbReference type="OrthoDB" id="411020at2759"/>
<feature type="region of interest" description="Disordered" evidence="1">
    <location>
        <begin position="485"/>
        <end position="505"/>
    </location>
</feature>
<sequence>MPFVAADVFSHDERAMSSTRTVDSPGIIGWVSRVDDKLIDSLLFVRADSGHQRQADVKQLQPGRIPLKVPLQCSPLKPVTVEVKLMQRIAKARIALPGGDRSQKFIAELETLTGGRSPPAIHFQVKSCRGGAHQPMPSSQSVEQLRHLIAALLRTVLRERPVDPLASLASHFQHDRSDCAGDTESEPFLAGQAQTQIVVDKVTGAPSDAVLSIMAWKAQVLLPVGAIPEGGMKLHFAEGPAGLNPFRIDLLMPLCGDEVVIRGMSDALPQTRQLTLRHDDAEVVVVIERGISKLPNRDEAEQSRASDCWPQCLAWDDPVHLTAAVEFAREYLAKHRLDKFLLDMLTEASAQPPADVYAFAAARLAEAQVCQAENGSQGNCAVGAHGRVDLDCAQLMHALSTNSADSTGISHSYDEIQPLPAGRESMATTETEEMQEPPQSHGTGSHTTAAQADQIEGESWNNLPVEIADAAYLDGTLDAAAHPVQSEPMNGEPQGYFAPTESEQMGTDQCIQGLFLHVEGPGLEAEHQSQQADGTLAAGHDARPAQSEQIEAELPGNHNASAELEGEVSAASHGSIHVETAPNLPQQEQTGHGETQNQSDPAQPVQVEVEPQSSQTVFESQESGQVDDKPETGDDATAAQADQIEGESWNNLPVEIADAAYLDGTLDAAAHPVQSEPMNGEPQGYFAPTESEQMGTDQCIQGLFLHVEGPGLEAEHQSQQADGTLAAGHDARPAQSEQIEAELPGNHNPSAEFEPEQIWEDLEGMHESANVGEILCESDAKPSQLVQAQGYLQNTSLYASGENELPEAHAQAHSHMHQPGQSALEEASETSHGIHAGAFPTDAQPGLQQLQQHWTPAALSPDAEQEASEAWHGSMCVDEMPPSHAETDQGQERPQIHASLHEFVLSGPVLSDPETQMQVQALQVAGFSQQDIVPHDVAVGSWTTIQQPPWLPTQAANSLSVCGCSHSDSVSAGWPSAEGRPSVQLTPRLSGFMPELPPSAQSANISPEESALTPRLTCWIPVPGL</sequence>
<evidence type="ECO:0000256" key="1">
    <source>
        <dbReference type="SAM" id="MobiDB-lite"/>
    </source>
</evidence>
<feature type="region of interest" description="Disordered" evidence="1">
    <location>
        <begin position="585"/>
        <end position="650"/>
    </location>
</feature>
<evidence type="ECO:0000313" key="2">
    <source>
        <dbReference type="EMBL" id="OLQ06995.1"/>
    </source>
</evidence>
<gene>
    <name evidence="2" type="ORF">AK812_SmicGene9613</name>
</gene>
<feature type="compositionally biased region" description="Polar residues" evidence="1">
    <location>
        <begin position="611"/>
        <end position="624"/>
    </location>
</feature>
<feature type="compositionally biased region" description="Polar residues" evidence="1">
    <location>
        <begin position="585"/>
        <end position="601"/>
    </location>
</feature>
<dbReference type="Proteomes" id="UP000186817">
    <property type="component" value="Unassembled WGS sequence"/>
</dbReference>
<keyword evidence="3" id="KW-1185">Reference proteome</keyword>
<comment type="caution">
    <text evidence="2">The sequence shown here is derived from an EMBL/GenBank/DDBJ whole genome shotgun (WGS) entry which is preliminary data.</text>
</comment>
<feature type="compositionally biased region" description="Polar residues" evidence="1">
    <location>
        <begin position="441"/>
        <end position="450"/>
    </location>
</feature>
<feature type="region of interest" description="Disordered" evidence="1">
    <location>
        <begin position="403"/>
        <end position="450"/>
    </location>
</feature>
<accession>A0A1Q9EHU4</accession>
<proteinExistence type="predicted"/>
<reference evidence="2 3" key="1">
    <citation type="submission" date="2016-02" db="EMBL/GenBank/DDBJ databases">
        <title>Genome analysis of coral dinoflagellate symbionts highlights evolutionary adaptations to a symbiotic lifestyle.</title>
        <authorList>
            <person name="Aranda M."/>
            <person name="Li Y."/>
            <person name="Liew Y.J."/>
            <person name="Baumgarten S."/>
            <person name="Simakov O."/>
            <person name="Wilson M."/>
            <person name="Piel J."/>
            <person name="Ashoor H."/>
            <person name="Bougouffa S."/>
            <person name="Bajic V.B."/>
            <person name="Ryu T."/>
            <person name="Ravasi T."/>
            <person name="Bayer T."/>
            <person name="Micklem G."/>
            <person name="Kim H."/>
            <person name="Bhak J."/>
            <person name="Lajeunesse T.C."/>
            <person name="Voolstra C.R."/>
        </authorList>
    </citation>
    <scope>NUCLEOTIDE SEQUENCE [LARGE SCALE GENOMIC DNA]</scope>
    <source>
        <strain evidence="2 3">CCMP2467</strain>
    </source>
</reference>
<feature type="region of interest" description="Disordered" evidence="1">
    <location>
        <begin position="525"/>
        <end position="546"/>
    </location>
</feature>
<organism evidence="2 3">
    <name type="scientific">Symbiodinium microadriaticum</name>
    <name type="common">Dinoflagellate</name>
    <name type="synonym">Zooxanthella microadriatica</name>
    <dbReference type="NCBI Taxonomy" id="2951"/>
    <lineage>
        <taxon>Eukaryota</taxon>
        <taxon>Sar</taxon>
        <taxon>Alveolata</taxon>
        <taxon>Dinophyceae</taxon>
        <taxon>Suessiales</taxon>
        <taxon>Symbiodiniaceae</taxon>
        <taxon>Symbiodinium</taxon>
    </lineage>
</organism>
<dbReference type="AlphaFoldDB" id="A0A1Q9EHU4"/>
<dbReference type="EMBL" id="LSRX01000148">
    <property type="protein sequence ID" value="OLQ06995.1"/>
    <property type="molecule type" value="Genomic_DNA"/>
</dbReference>